<feature type="transmembrane region" description="Helical" evidence="1">
    <location>
        <begin position="240"/>
        <end position="266"/>
    </location>
</feature>
<name>A0A1M6KHC0_9BACE</name>
<keyword evidence="1" id="KW-0812">Transmembrane</keyword>
<keyword evidence="1" id="KW-0472">Membrane</keyword>
<evidence type="ECO:0000313" key="3">
    <source>
        <dbReference type="EMBL" id="SHJ58272.1"/>
    </source>
</evidence>
<proteinExistence type="predicted"/>
<dbReference type="Pfam" id="PF01757">
    <property type="entry name" value="Acyl_transf_3"/>
    <property type="match status" value="1"/>
</dbReference>
<sequence>MITFFILTITLLLLFRNKETLVLSKERCDFLKALFPFLIIIGHCAFFKKCVFFDDIRWSGPYIVAIFFFISGYGLQYKYRHNQMNIEYLKNKTKKILLPIMLPLTVYALLSCNGWESFMHICKTAISHGNLILPYSWFVIIILFLYFSYFLIRRHLKNEIHFCIVYCIFLLVLTMSFYRLGWDSSSFVSNIAFLLGIVYYENENTLLIYINKWGGGGVKLFLVMIMGCISLSYINNLSLFHGFALVAVPFYTMAFIGIFSTIYVCFSKVIKLLKQYSYDIYLTQGIAFSILSFFELNDWCFMILSLILSLILGIVSQKLTLSIQNR</sequence>
<dbReference type="Proteomes" id="UP000184192">
    <property type="component" value="Unassembled WGS sequence"/>
</dbReference>
<dbReference type="GO" id="GO:0016747">
    <property type="term" value="F:acyltransferase activity, transferring groups other than amino-acyl groups"/>
    <property type="evidence" value="ECO:0007669"/>
    <property type="project" value="InterPro"/>
</dbReference>
<feature type="transmembrane region" description="Helical" evidence="1">
    <location>
        <begin position="56"/>
        <end position="75"/>
    </location>
</feature>
<keyword evidence="3" id="KW-0808">Transferase</keyword>
<feature type="domain" description="Acyltransferase 3" evidence="2">
    <location>
        <begin position="29"/>
        <end position="315"/>
    </location>
</feature>
<evidence type="ECO:0000259" key="2">
    <source>
        <dbReference type="Pfam" id="PF01757"/>
    </source>
</evidence>
<dbReference type="GeneID" id="96090965"/>
<feature type="transmembrane region" description="Helical" evidence="1">
    <location>
        <begin position="213"/>
        <end position="234"/>
    </location>
</feature>
<evidence type="ECO:0000313" key="4">
    <source>
        <dbReference type="Proteomes" id="UP000184192"/>
    </source>
</evidence>
<accession>A0A1M6KHC0</accession>
<dbReference type="AlphaFoldDB" id="A0A1M6KHC0"/>
<keyword evidence="1" id="KW-1133">Transmembrane helix</keyword>
<reference evidence="4" key="1">
    <citation type="submission" date="2016-11" db="EMBL/GenBank/DDBJ databases">
        <authorList>
            <person name="Varghese N."/>
            <person name="Submissions S."/>
        </authorList>
    </citation>
    <scope>NUCLEOTIDE SEQUENCE [LARGE SCALE GENOMIC DNA]</scope>
    <source>
        <strain evidence="4">DSM 26884</strain>
    </source>
</reference>
<dbReference type="EMBL" id="FQZN01000037">
    <property type="protein sequence ID" value="SHJ58272.1"/>
    <property type="molecule type" value="Genomic_DNA"/>
</dbReference>
<dbReference type="InterPro" id="IPR002656">
    <property type="entry name" value="Acyl_transf_3_dom"/>
</dbReference>
<feature type="transmembrane region" description="Helical" evidence="1">
    <location>
        <begin position="302"/>
        <end position="321"/>
    </location>
</feature>
<protein>
    <submittedName>
        <fullName evidence="3">Acyltransferase family protein</fullName>
    </submittedName>
</protein>
<feature type="transmembrane region" description="Helical" evidence="1">
    <location>
        <begin position="135"/>
        <end position="152"/>
    </location>
</feature>
<evidence type="ECO:0000256" key="1">
    <source>
        <dbReference type="SAM" id="Phobius"/>
    </source>
</evidence>
<gene>
    <name evidence="3" type="ORF">SAMN05444350_13730</name>
</gene>
<keyword evidence="4" id="KW-1185">Reference proteome</keyword>
<dbReference type="RefSeq" id="WP_073314756.1">
    <property type="nucleotide sequence ID" value="NZ_FQZN01000037.1"/>
</dbReference>
<keyword evidence="3" id="KW-0012">Acyltransferase</keyword>
<feature type="transmembrane region" description="Helical" evidence="1">
    <location>
        <begin position="159"/>
        <end position="178"/>
    </location>
</feature>
<organism evidence="3 4">
    <name type="scientific">Bacteroides stercorirosoris</name>
    <dbReference type="NCBI Taxonomy" id="871324"/>
    <lineage>
        <taxon>Bacteria</taxon>
        <taxon>Pseudomonadati</taxon>
        <taxon>Bacteroidota</taxon>
        <taxon>Bacteroidia</taxon>
        <taxon>Bacteroidales</taxon>
        <taxon>Bacteroidaceae</taxon>
        <taxon>Bacteroides</taxon>
    </lineage>
</organism>
<feature type="transmembrane region" description="Helical" evidence="1">
    <location>
        <begin position="96"/>
        <end position="115"/>
    </location>
</feature>